<dbReference type="PANTHER" id="PTHR10127">
    <property type="entry name" value="DISCOIDIN, CUB, EGF, LAMININ , AND ZINC METALLOPROTEASE DOMAIN CONTAINING"/>
    <property type="match status" value="1"/>
</dbReference>
<proteinExistence type="predicted"/>
<evidence type="ECO:0000256" key="4">
    <source>
        <dbReference type="ARBA" id="ARBA00022833"/>
    </source>
</evidence>
<dbReference type="GO" id="GO:0006508">
    <property type="term" value="P:proteolysis"/>
    <property type="evidence" value="ECO:0007669"/>
    <property type="project" value="UniProtKB-KW"/>
</dbReference>
<reference evidence="9" key="2">
    <citation type="submission" date="2017-02" db="UniProtKB">
        <authorList>
            <consortium name="WormBaseParasite"/>
        </authorList>
    </citation>
    <scope>IDENTIFICATION</scope>
</reference>
<dbReference type="InterPro" id="IPR001506">
    <property type="entry name" value="Peptidase_M12A"/>
</dbReference>
<comment type="caution">
    <text evidence="6">Lacks conserved residue(s) required for the propagation of feature annotation.</text>
</comment>
<protein>
    <submittedName>
        <fullName evidence="9">Astacin domain-containing protein</fullName>
    </submittedName>
</protein>
<dbReference type="InterPro" id="IPR024079">
    <property type="entry name" value="MetalloPept_cat_dom_sf"/>
</dbReference>
<keyword evidence="2" id="KW-0479">Metal-binding</keyword>
<dbReference type="GO" id="GO:0004222">
    <property type="term" value="F:metalloendopeptidase activity"/>
    <property type="evidence" value="ECO:0007669"/>
    <property type="project" value="InterPro"/>
</dbReference>
<evidence type="ECO:0000256" key="5">
    <source>
        <dbReference type="ARBA" id="ARBA00023049"/>
    </source>
</evidence>
<keyword evidence="5" id="KW-0482">Metalloprotease</keyword>
<dbReference type="Pfam" id="PF01400">
    <property type="entry name" value="Astacin"/>
    <property type="match status" value="1"/>
</dbReference>
<feature type="domain" description="Peptidase M12A" evidence="7">
    <location>
        <begin position="95"/>
        <end position="180"/>
    </location>
</feature>
<dbReference type="AlphaFoldDB" id="A0A0K0D617"/>
<dbReference type="WBParaSite" id="ACAC_0000551201-mRNA-1">
    <property type="protein sequence ID" value="ACAC_0000551201-mRNA-1"/>
    <property type="gene ID" value="ACAC_0000551201"/>
</dbReference>
<sequence>MRLVEKTRKSEWCGEGNKKGIRYFSQEKYSSVGNQIKKYTEEKGSELNGGTIEEITEDGKAYTPFFEGDTILTKEGEDEIMYDEEHDGTERVKRQVYRGVKRMWPNGLVYYSFAANATDRTKRVFKKSANAWSEDTCINFEESETAPDRAVVYNSLGCATYVGRIGGKQSVYLGQMCDTV</sequence>
<dbReference type="PANTHER" id="PTHR10127:SF780">
    <property type="entry name" value="METALLOENDOPEPTIDASE"/>
    <property type="match status" value="1"/>
</dbReference>
<dbReference type="SUPFAM" id="SSF55486">
    <property type="entry name" value="Metalloproteases ('zincins'), catalytic domain"/>
    <property type="match status" value="1"/>
</dbReference>
<evidence type="ECO:0000259" key="7">
    <source>
        <dbReference type="PROSITE" id="PS51864"/>
    </source>
</evidence>
<evidence type="ECO:0000313" key="9">
    <source>
        <dbReference type="WBParaSite" id="ACAC_0000551201-mRNA-1"/>
    </source>
</evidence>
<evidence type="ECO:0000256" key="6">
    <source>
        <dbReference type="PROSITE-ProRule" id="PRU01211"/>
    </source>
</evidence>
<evidence type="ECO:0000256" key="2">
    <source>
        <dbReference type="ARBA" id="ARBA00022723"/>
    </source>
</evidence>
<dbReference type="Gene3D" id="3.40.390.10">
    <property type="entry name" value="Collagenase (Catalytic Domain)"/>
    <property type="match status" value="1"/>
</dbReference>
<evidence type="ECO:0000313" key="8">
    <source>
        <dbReference type="Proteomes" id="UP000035642"/>
    </source>
</evidence>
<organism evidence="8 9">
    <name type="scientific">Angiostrongylus cantonensis</name>
    <name type="common">Rat lungworm</name>
    <dbReference type="NCBI Taxonomy" id="6313"/>
    <lineage>
        <taxon>Eukaryota</taxon>
        <taxon>Metazoa</taxon>
        <taxon>Ecdysozoa</taxon>
        <taxon>Nematoda</taxon>
        <taxon>Chromadorea</taxon>
        <taxon>Rhabditida</taxon>
        <taxon>Rhabditina</taxon>
        <taxon>Rhabditomorpha</taxon>
        <taxon>Strongyloidea</taxon>
        <taxon>Metastrongylidae</taxon>
        <taxon>Angiostrongylus</taxon>
    </lineage>
</organism>
<keyword evidence="1" id="KW-0645">Protease</keyword>
<dbReference type="Proteomes" id="UP000035642">
    <property type="component" value="Unassembled WGS sequence"/>
</dbReference>
<accession>A0A0K0D617</accession>
<keyword evidence="4" id="KW-0862">Zinc</keyword>
<keyword evidence="3" id="KW-0378">Hydrolase</keyword>
<evidence type="ECO:0000256" key="1">
    <source>
        <dbReference type="ARBA" id="ARBA00022670"/>
    </source>
</evidence>
<name>A0A0K0D617_ANGCA</name>
<reference evidence="8" key="1">
    <citation type="submission" date="2012-09" db="EMBL/GenBank/DDBJ databases">
        <authorList>
            <person name="Martin A.A."/>
        </authorList>
    </citation>
    <scope>NUCLEOTIDE SEQUENCE</scope>
</reference>
<dbReference type="GO" id="GO:0046872">
    <property type="term" value="F:metal ion binding"/>
    <property type="evidence" value="ECO:0007669"/>
    <property type="project" value="UniProtKB-KW"/>
</dbReference>
<keyword evidence="8" id="KW-1185">Reference proteome</keyword>
<dbReference type="PROSITE" id="PS51864">
    <property type="entry name" value="ASTACIN"/>
    <property type="match status" value="1"/>
</dbReference>
<evidence type="ECO:0000256" key="3">
    <source>
        <dbReference type="ARBA" id="ARBA00022801"/>
    </source>
</evidence>